<accession>A0A367EUE3</accession>
<dbReference type="EMBL" id="QOIM01000026">
    <property type="protein sequence ID" value="RCG21643.1"/>
    <property type="molecule type" value="Genomic_DNA"/>
</dbReference>
<comment type="caution">
    <text evidence="1">The sequence shown here is derived from an EMBL/GenBank/DDBJ whole genome shotgun (WGS) entry which is preliminary data.</text>
</comment>
<evidence type="ECO:0000313" key="2">
    <source>
        <dbReference type="Proteomes" id="UP000253507"/>
    </source>
</evidence>
<reference evidence="1 2" key="1">
    <citation type="submission" date="2018-06" db="EMBL/GenBank/DDBJ databases">
        <title>Streptomyces reniochalinae sp. nov. and Streptomyces diacarnus sp. nov. from marine sponges.</title>
        <authorList>
            <person name="Li L."/>
        </authorList>
    </citation>
    <scope>NUCLEOTIDE SEQUENCE [LARGE SCALE GENOMIC DNA]</scope>
    <source>
        <strain evidence="1 2">LHW50302</strain>
    </source>
</reference>
<dbReference type="AlphaFoldDB" id="A0A367EUE3"/>
<sequence length="101" mass="10436">MSQQAPLPLPHPVAAVLAERAAADSRPGARTDGYRVALAIEGGGMRGTVMVDQVQHVADQPHHCGGTDEGVVTGGAERTPSRAGVRVFEGAALMCPVGPWR</sequence>
<organism evidence="1 2">
    <name type="scientific">Streptomyces reniochalinae</name>
    <dbReference type="NCBI Taxonomy" id="2250578"/>
    <lineage>
        <taxon>Bacteria</taxon>
        <taxon>Bacillati</taxon>
        <taxon>Actinomycetota</taxon>
        <taxon>Actinomycetes</taxon>
        <taxon>Kitasatosporales</taxon>
        <taxon>Streptomycetaceae</taxon>
        <taxon>Streptomyces</taxon>
    </lineage>
</organism>
<gene>
    <name evidence="1" type="ORF">DQ392_07950</name>
</gene>
<keyword evidence="2" id="KW-1185">Reference proteome</keyword>
<protein>
    <submittedName>
        <fullName evidence="1">Uncharacterized protein</fullName>
    </submittedName>
</protein>
<proteinExistence type="predicted"/>
<name>A0A367EUE3_9ACTN</name>
<evidence type="ECO:0000313" key="1">
    <source>
        <dbReference type="EMBL" id="RCG21643.1"/>
    </source>
</evidence>
<dbReference type="Proteomes" id="UP000253507">
    <property type="component" value="Unassembled WGS sequence"/>
</dbReference>